<protein>
    <submittedName>
        <fullName evidence="1">Uncharacterized protein</fullName>
    </submittedName>
</protein>
<sequence>MRRRLYANCLNRNFDEVLAEVREIPFESMDYNFLKVYLAKSCQWGHTESVNHIWYKYVVRKNTLLVDPELLCSIGNLAIYDRKNFMPNDIYKYYVKHYGREETPKNSQWRYELLRIKTESFARTTSTKTNFREKWKVFLQDMDNCLPLITRFRVRDFPNLVESYRDETQDGKDLMVEYLFEEKMVAVKNPYSLPMLLNFMLLETSFSADLKMSLFKRFFTVHQFLPKEDSVMILVRACSNDAYRLNDLFGFCGDFSLSEMSPRIFQPVKKVFNEKQLDQGSFPLLAARINSSTSH</sequence>
<dbReference type="GO" id="GO:0005743">
    <property type="term" value="C:mitochondrial inner membrane"/>
    <property type="evidence" value="ECO:0007669"/>
    <property type="project" value="InterPro"/>
</dbReference>
<dbReference type="KEGG" id="kng:KNAG_0G01690"/>
<dbReference type="GeneID" id="34526951"/>
<dbReference type="HOGENOM" id="CLU_084817_0_0_1"/>
<evidence type="ECO:0000313" key="1">
    <source>
        <dbReference type="EMBL" id="CCK71227.1"/>
    </source>
</evidence>
<dbReference type="OrthoDB" id="4031898at2759"/>
<organism evidence="1 2">
    <name type="scientific">Huiozyma naganishii (strain ATCC MYA-139 / BCRC 22969 / CBS 8797 / KCTC 17520 / NBRC 10181 / NCYC 3082 / Yp74L-3)</name>
    <name type="common">Yeast</name>
    <name type="synonym">Kazachstania naganishii</name>
    <dbReference type="NCBI Taxonomy" id="1071383"/>
    <lineage>
        <taxon>Eukaryota</taxon>
        <taxon>Fungi</taxon>
        <taxon>Dikarya</taxon>
        <taxon>Ascomycota</taxon>
        <taxon>Saccharomycotina</taxon>
        <taxon>Saccharomycetes</taxon>
        <taxon>Saccharomycetales</taxon>
        <taxon>Saccharomycetaceae</taxon>
        <taxon>Huiozyma</taxon>
    </lineage>
</organism>
<gene>
    <name evidence="1" type="primary">KNAG0G01690</name>
    <name evidence="1" type="ordered locus">KNAG_0G01690</name>
</gene>
<reference evidence="2" key="2">
    <citation type="submission" date="2012-08" db="EMBL/GenBank/DDBJ databases">
        <title>Genome sequence of Kazachstania naganishii.</title>
        <authorList>
            <person name="Gordon J.L."/>
            <person name="Armisen D."/>
            <person name="Proux-Wera E."/>
            <person name="OhEigeartaigh S.S."/>
            <person name="Byrne K.P."/>
            <person name="Wolfe K.H."/>
        </authorList>
    </citation>
    <scope>NUCLEOTIDE SEQUENCE [LARGE SCALE GENOMIC DNA]</scope>
    <source>
        <strain evidence="2">ATCC MYA-139 / BCRC 22969 / CBS 8797 / CCRC 22969 / KCTC 17520 / NBRC 10181 / NCYC 3082</strain>
    </source>
</reference>
<dbReference type="GO" id="GO:0070131">
    <property type="term" value="P:positive regulation of mitochondrial translation"/>
    <property type="evidence" value="ECO:0007669"/>
    <property type="project" value="InterPro"/>
</dbReference>
<dbReference type="OMA" id="KSCQWGH"/>
<dbReference type="AlphaFoldDB" id="J7S0Z3"/>
<dbReference type="Proteomes" id="UP000006310">
    <property type="component" value="Chromosome 7"/>
</dbReference>
<keyword evidence="2" id="KW-1185">Reference proteome</keyword>
<evidence type="ECO:0000313" key="2">
    <source>
        <dbReference type="Proteomes" id="UP000006310"/>
    </source>
</evidence>
<dbReference type="eggNOG" id="ENOG502RYT2">
    <property type="taxonomic scope" value="Eukaryota"/>
</dbReference>
<dbReference type="InterPro" id="IPR008732">
    <property type="entry name" value="Pet122"/>
</dbReference>
<accession>J7S0Z3</accession>
<dbReference type="GO" id="GO:0003743">
    <property type="term" value="F:translation initiation factor activity"/>
    <property type="evidence" value="ECO:0007669"/>
    <property type="project" value="InterPro"/>
</dbReference>
<name>J7S0Z3_HUIN7</name>
<dbReference type="EMBL" id="HE978320">
    <property type="protein sequence ID" value="CCK71227.1"/>
    <property type="molecule type" value="Genomic_DNA"/>
</dbReference>
<dbReference type="STRING" id="1071383.J7S0Z3"/>
<reference evidence="1 2" key="1">
    <citation type="journal article" date="2011" name="Proc. Natl. Acad. Sci. U.S.A.">
        <title>Evolutionary erosion of yeast sex chromosomes by mating-type switching accidents.</title>
        <authorList>
            <person name="Gordon J.L."/>
            <person name="Armisen D."/>
            <person name="Proux-Wera E."/>
            <person name="Oheigeartaigh S.S."/>
            <person name="Byrne K.P."/>
            <person name="Wolfe K.H."/>
        </authorList>
    </citation>
    <scope>NUCLEOTIDE SEQUENCE [LARGE SCALE GENOMIC DNA]</scope>
    <source>
        <strain evidence="2">ATCC MYA-139 / BCRC 22969 / CBS 8797 / CCRC 22969 / KCTC 17520 / NBRC 10181 / NCYC 3082</strain>
    </source>
</reference>
<proteinExistence type="predicted"/>
<dbReference type="Pfam" id="PF05476">
    <property type="entry name" value="PET122"/>
    <property type="match status" value="1"/>
</dbReference>
<dbReference type="RefSeq" id="XP_022465473.1">
    <property type="nucleotide sequence ID" value="XM_022609037.1"/>
</dbReference>